<evidence type="ECO:0000313" key="2">
    <source>
        <dbReference type="EMBL" id="MEQ3549090.1"/>
    </source>
</evidence>
<proteinExistence type="predicted"/>
<dbReference type="EMBL" id="JBEDNQ010000001">
    <property type="protein sequence ID" value="MEQ3549090.1"/>
    <property type="molecule type" value="Genomic_DNA"/>
</dbReference>
<evidence type="ECO:0000256" key="1">
    <source>
        <dbReference type="SAM" id="MobiDB-lite"/>
    </source>
</evidence>
<reference evidence="2 3" key="1">
    <citation type="submission" date="2024-03" db="EMBL/GenBank/DDBJ databases">
        <title>Draft genome sequence of Pseudonocardia nematodicida JCM 31783.</title>
        <authorList>
            <person name="Butdee W."/>
            <person name="Duangmal K."/>
        </authorList>
    </citation>
    <scope>NUCLEOTIDE SEQUENCE [LARGE SCALE GENOMIC DNA]</scope>
    <source>
        <strain evidence="2 3">JCM 31783</strain>
    </source>
</reference>
<sequence>MLVRIIAVVGVLGTLTLGLVTIGTWPAGPSLPVGVVVRAVGAVLAHPAAPPSSATSSPATPGVAAAPSVGPPAGGPVERRAAPPVAATEAAPVTPAEDGDAPWRRWLELNDVCRGTTGPDGDQACLERAELQERLARESADAFLRAWAARDAVLMGELATDDATDTFGRPLVANLLEFSPAEDRIDLRYDVEGSGVVAGYVTTTAGPNLYLQWDMDYERGWLVTRFAPDVG</sequence>
<gene>
    <name evidence="2" type="ORF">WIS52_01295</name>
</gene>
<dbReference type="RefSeq" id="WP_349296180.1">
    <property type="nucleotide sequence ID" value="NZ_JBEDNQ010000001.1"/>
</dbReference>
<evidence type="ECO:0008006" key="4">
    <source>
        <dbReference type="Google" id="ProtNLM"/>
    </source>
</evidence>
<feature type="region of interest" description="Disordered" evidence="1">
    <location>
        <begin position="47"/>
        <end position="101"/>
    </location>
</feature>
<protein>
    <recommendedName>
        <fullName evidence="4">Mce-associated membrane protein</fullName>
    </recommendedName>
</protein>
<name>A0ABV1K3Q9_9PSEU</name>
<organism evidence="2 3">
    <name type="scientific">Pseudonocardia nematodicida</name>
    <dbReference type="NCBI Taxonomy" id="1206997"/>
    <lineage>
        <taxon>Bacteria</taxon>
        <taxon>Bacillati</taxon>
        <taxon>Actinomycetota</taxon>
        <taxon>Actinomycetes</taxon>
        <taxon>Pseudonocardiales</taxon>
        <taxon>Pseudonocardiaceae</taxon>
        <taxon>Pseudonocardia</taxon>
    </lineage>
</organism>
<feature type="compositionally biased region" description="Low complexity" evidence="1">
    <location>
        <begin position="82"/>
        <end position="96"/>
    </location>
</feature>
<dbReference type="Proteomes" id="UP001494902">
    <property type="component" value="Unassembled WGS sequence"/>
</dbReference>
<evidence type="ECO:0000313" key="3">
    <source>
        <dbReference type="Proteomes" id="UP001494902"/>
    </source>
</evidence>
<keyword evidence="3" id="KW-1185">Reference proteome</keyword>
<feature type="compositionally biased region" description="Low complexity" evidence="1">
    <location>
        <begin position="51"/>
        <end position="68"/>
    </location>
</feature>
<comment type="caution">
    <text evidence="2">The sequence shown here is derived from an EMBL/GenBank/DDBJ whole genome shotgun (WGS) entry which is preliminary data.</text>
</comment>
<accession>A0ABV1K3Q9</accession>